<evidence type="ECO:0000313" key="2">
    <source>
        <dbReference type="EMBL" id="CAK9317139.1"/>
    </source>
</evidence>
<dbReference type="Pfam" id="PF02458">
    <property type="entry name" value="Transferase"/>
    <property type="match status" value="1"/>
</dbReference>
<dbReference type="InterPro" id="IPR051283">
    <property type="entry name" value="Sec_Metabolite_Acyltrans"/>
</dbReference>
<protein>
    <submittedName>
        <fullName evidence="2">Uncharacterized protein</fullName>
    </submittedName>
</protein>
<dbReference type="PANTHER" id="PTHR31896">
    <property type="entry name" value="FAMILY REGULATORY PROTEIN, PUTATIVE (AFU_ORTHOLOGUE AFUA_3G14730)-RELATED"/>
    <property type="match status" value="1"/>
</dbReference>
<dbReference type="PANTHER" id="PTHR31896:SF12">
    <property type="entry name" value="HXXXD-TYPE ACYL-TRANSFERASE FAMILY PROTEIN"/>
    <property type="match status" value="1"/>
</dbReference>
<dbReference type="Gene3D" id="3.30.559.10">
    <property type="entry name" value="Chloramphenicol acetyltransferase-like domain"/>
    <property type="match status" value="2"/>
</dbReference>
<name>A0ABP0Y9S0_9ROSI</name>
<sequence length="459" mass="51732">MNPTPQNVHFISDCFIKPHTTSEESKQPYYLGPWDLLMLSVQYIQKGLLYAKPPAAHHDGGHFIHDLLKKLKHSLSIALVHFYPLAGRLATIRYEDEGSCLVYVDCNNSPGAKFIYARLDMTISDILSPTDVPLVVQSFFDHHRAVNHDGHSRSLLSIQVTELLDGVFIGCSINHSIVDGTSYWHFFNMWSEIFQAEDGNFSISRPPILPRWFPEGHGPILKLPFTHSDQFVTKFQAPPLRERMFHFSSESLAILKVRANTESKTNKISTFQSLSALVWRSITRARGLSPDQTTGCRLAINNRSRLNPPLPENYFGNSIQTVRGVATVKELLENNLGWAAWKMHEAVVNHDDEKVRDHVNKWVESPFVYQIAQLFDPLSVMMGSSPRFNKYGNVFGMGKALALRSGYAHKFDGKVSCYPGSEGGGSIDLELCLLPDFMSVLEADEEFMNATTPQDPLHL</sequence>
<keyword evidence="3" id="KW-1185">Reference proteome</keyword>
<reference evidence="2 3" key="1">
    <citation type="submission" date="2024-03" db="EMBL/GenBank/DDBJ databases">
        <authorList>
            <person name="Gkanogiannis A."/>
            <person name="Becerra Lopez-Lavalle L."/>
        </authorList>
    </citation>
    <scope>NUCLEOTIDE SEQUENCE [LARGE SCALE GENOMIC DNA]</scope>
</reference>
<dbReference type="EMBL" id="OZ021737">
    <property type="protein sequence ID" value="CAK9317139.1"/>
    <property type="molecule type" value="Genomic_DNA"/>
</dbReference>
<gene>
    <name evidence="2" type="ORF">CITCOLO1_LOCUS9035</name>
</gene>
<accession>A0ABP0Y9S0</accession>
<organism evidence="2 3">
    <name type="scientific">Citrullus colocynthis</name>
    <name type="common">colocynth</name>
    <dbReference type="NCBI Taxonomy" id="252529"/>
    <lineage>
        <taxon>Eukaryota</taxon>
        <taxon>Viridiplantae</taxon>
        <taxon>Streptophyta</taxon>
        <taxon>Embryophyta</taxon>
        <taxon>Tracheophyta</taxon>
        <taxon>Spermatophyta</taxon>
        <taxon>Magnoliopsida</taxon>
        <taxon>eudicotyledons</taxon>
        <taxon>Gunneridae</taxon>
        <taxon>Pentapetalae</taxon>
        <taxon>rosids</taxon>
        <taxon>fabids</taxon>
        <taxon>Cucurbitales</taxon>
        <taxon>Cucurbitaceae</taxon>
        <taxon>Benincaseae</taxon>
        <taxon>Citrullus</taxon>
    </lineage>
</organism>
<keyword evidence="1" id="KW-0808">Transferase</keyword>
<dbReference type="InterPro" id="IPR023213">
    <property type="entry name" value="CAT-like_dom_sf"/>
</dbReference>
<dbReference type="Proteomes" id="UP001642487">
    <property type="component" value="Chromosome 3"/>
</dbReference>
<evidence type="ECO:0000256" key="1">
    <source>
        <dbReference type="ARBA" id="ARBA00022679"/>
    </source>
</evidence>
<proteinExistence type="predicted"/>
<evidence type="ECO:0000313" key="3">
    <source>
        <dbReference type="Proteomes" id="UP001642487"/>
    </source>
</evidence>